<evidence type="ECO:0000256" key="3">
    <source>
        <dbReference type="ARBA" id="ARBA00022692"/>
    </source>
</evidence>
<dbReference type="GO" id="GO:0005886">
    <property type="term" value="C:plasma membrane"/>
    <property type="evidence" value="ECO:0007669"/>
    <property type="project" value="UniProtKB-SubCell"/>
</dbReference>
<evidence type="ECO:0000256" key="1">
    <source>
        <dbReference type="ARBA" id="ARBA00004651"/>
    </source>
</evidence>
<evidence type="ECO:0000256" key="5">
    <source>
        <dbReference type="ARBA" id="ARBA00023136"/>
    </source>
</evidence>
<keyword evidence="5 6" id="KW-0472">Membrane</keyword>
<feature type="transmembrane region" description="Helical" evidence="6">
    <location>
        <begin position="418"/>
        <end position="443"/>
    </location>
</feature>
<feature type="transmembrane region" description="Helical" evidence="6">
    <location>
        <begin position="371"/>
        <end position="390"/>
    </location>
</feature>
<comment type="caution">
    <text evidence="8">The sequence shown here is derived from an EMBL/GenBank/DDBJ whole genome shotgun (WGS) entry which is preliminary data.</text>
</comment>
<dbReference type="AlphaFoldDB" id="A0A930V202"/>
<feature type="transmembrane region" description="Helical" evidence="6">
    <location>
        <begin position="21"/>
        <end position="45"/>
    </location>
</feature>
<keyword evidence="4 6" id="KW-1133">Transmembrane helix</keyword>
<dbReference type="InterPro" id="IPR003838">
    <property type="entry name" value="ABC3_permease_C"/>
</dbReference>
<comment type="subcellular location">
    <subcellularLocation>
        <location evidence="1">Cell membrane</location>
        <topology evidence="1">Multi-pass membrane protein</topology>
    </subcellularLocation>
</comment>
<evidence type="ECO:0000259" key="7">
    <source>
        <dbReference type="Pfam" id="PF02687"/>
    </source>
</evidence>
<evidence type="ECO:0000256" key="6">
    <source>
        <dbReference type="SAM" id="Phobius"/>
    </source>
</evidence>
<dbReference type="Pfam" id="PF02687">
    <property type="entry name" value="FtsX"/>
    <property type="match status" value="2"/>
</dbReference>
<dbReference type="RefSeq" id="WP_194503678.1">
    <property type="nucleotide sequence ID" value="NZ_JADIVZ010000005.1"/>
</dbReference>
<evidence type="ECO:0000256" key="2">
    <source>
        <dbReference type="ARBA" id="ARBA00022475"/>
    </source>
</evidence>
<name>A0A930V202_9ACTN</name>
<feature type="transmembrane region" description="Helical" evidence="6">
    <location>
        <begin position="252"/>
        <end position="277"/>
    </location>
</feature>
<accession>A0A930V202</accession>
<evidence type="ECO:0000313" key="8">
    <source>
        <dbReference type="EMBL" id="MBF4162421.1"/>
    </source>
</evidence>
<keyword evidence="9" id="KW-1185">Reference proteome</keyword>
<organism evidence="8 9">
    <name type="scientific">Nocardioides acrostichi</name>
    <dbReference type="NCBI Taxonomy" id="2784339"/>
    <lineage>
        <taxon>Bacteria</taxon>
        <taxon>Bacillati</taxon>
        <taxon>Actinomycetota</taxon>
        <taxon>Actinomycetes</taxon>
        <taxon>Propionibacteriales</taxon>
        <taxon>Nocardioidaceae</taxon>
        <taxon>Nocardioides</taxon>
    </lineage>
</organism>
<feature type="domain" description="ABC3 transporter permease C-terminal" evidence="7">
    <location>
        <begin position="212"/>
        <end position="310"/>
    </location>
</feature>
<keyword evidence="2" id="KW-1003">Cell membrane</keyword>
<protein>
    <recommendedName>
        <fullName evidence="7">ABC3 transporter permease C-terminal domain-containing protein</fullName>
    </recommendedName>
</protein>
<keyword evidence="3 6" id="KW-0812">Transmembrane</keyword>
<reference evidence="8" key="1">
    <citation type="submission" date="2020-11" db="EMBL/GenBank/DDBJ databases">
        <title>Nocardioides sp. CBS4Y-1, whole genome shotgun sequence.</title>
        <authorList>
            <person name="Tuo L."/>
        </authorList>
    </citation>
    <scope>NUCLEOTIDE SEQUENCE</scope>
    <source>
        <strain evidence="8">CBS4Y-1</strain>
    </source>
</reference>
<feature type="transmembrane region" description="Helical" evidence="6">
    <location>
        <begin position="342"/>
        <end position="359"/>
    </location>
</feature>
<feature type="transmembrane region" description="Helical" evidence="6">
    <location>
        <begin position="640"/>
        <end position="664"/>
    </location>
</feature>
<proteinExistence type="predicted"/>
<feature type="transmembrane region" description="Helical" evidence="6">
    <location>
        <begin position="208"/>
        <end position="231"/>
    </location>
</feature>
<evidence type="ECO:0000313" key="9">
    <source>
        <dbReference type="Proteomes" id="UP000656804"/>
    </source>
</evidence>
<feature type="transmembrane region" description="Helical" evidence="6">
    <location>
        <begin position="726"/>
        <end position="747"/>
    </location>
</feature>
<dbReference type="EMBL" id="JADIVZ010000005">
    <property type="protein sequence ID" value="MBF4162421.1"/>
    <property type="molecule type" value="Genomic_DNA"/>
</dbReference>
<feature type="transmembrane region" description="Helical" evidence="6">
    <location>
        <begin position="297"/>
        <end position="321"/>
    </location>
</feature>
<feature type="domain" description="ABC3 transporter permease C-terminal" evidence="7">
    <location>
        <begin position="643"/>
        <end position="751"/>
    </location>
</feature>
<gene>
    <name evidence="8" type="ORF">ISG29_12030</name>
</gene>
<sequence>MDDARSLAWLARRFVQRGAGAWLSLLLAVGMAVIVLVGLGSASAIQAIGRQHQRSTDLSAVLVPDGGSAESIGLRMIDPAALTQRRWNGRTIDREFFAAGDDASADEVAIPGVPRVPQAGDFYASPDLVRLVERDPVVAALFGAEHLVGTIDDVGLRQPHELRAVIGVSARRGLLVPVEGFGGDSGQAGPASEPAEAVASQRVLDLSVAGYVVVLVWLPLGFFLVVVSRLASARRRQRVAALRLIGVDARRVWALQFLEASAVCIPAGIVAAGLYTWTTSWATRLPGTDVGFFASDVQLSFATRLVICLGLIGTTCGCVAADARERRPARRAATADASISRTGVGALVLGLLLLALPSLTDLRNGLTPLALWGGLVAAAAGLAVAGPQLVTRVLGRRLGSAGPTQLVGRRLASDRVALTLRLAGVMSVIIVLLIGSVAFTALLDGGTAQAWEARARAQQQVPIVATDLSGALTLSRVRSVPALDKAIEVRSVTTGSVPLGVVFATCDELAGLVGAASPGNCESDPGPRWLGRLPTQARLRSLGSTIDIAGAGRVRLPGRVGIAWIEGLPRQLRGALVLPPSRAPSTPQGDGATFLTLSPASSARVTLATFSSLEPTIQFDLGALDRHNPDTQQYPTQVEWLRLAAALSLLIGLLAMLVVAMADAQERGPRVRVLRVLGASRRQLFAVHLWAVWAPATLAGFMAIATGWLVVLAMHHIDDRAGVSGSLYGALAAAVVLSTLGVALWSWPTVLRSTERAGAVDS</sequence>
<evidence type="ECO:0000256" key="4">
    <source>
        <dbReference type="ARBA" id="ARBA00022989"/>
    </source>
</evidence>
<feature type="transmembrane region" description="Helical" evidence="6">
    <location>
        <begin position="685"/>
        <end position="714"/>
    </location>
</feature>
<dbReference type="Proteomes" id="UP000656804">
    <property type="component" value="Unassembled WGS sequence"/>
</dbReference>